<dbReference type="AlphaFoldDB" id="A0A9X4KPT9"/>
<gene>
    <name evidence="2" type="ORF">OMP40_05435</name>
</gene>
<feature type="transmembrane region" description="Helical" evidence="1">
    <location>
        <begin position="99"/>
        <end position="118"/>
    </location>
</feature>
<feature type="transmembrane region" description="Helical" evidence="1">
    <location>
        <begin position="225"/>
        <end position="241"/>
    </location>
</feature>
<feature type="transmembrane region" description="Helical" evidence="1">
    <location>
        <begin position="162"/>
        <end position="181"/>
    </location>
</feature>
<dbReference type="Proteomes" id="UP001153404">
    <property type="component" value="Unassembled WGS sequence"/>
</dbReference>
<dbReference type="RefSeq" id="WP_277529826.1">
    <property type="nucleotide sequence ID" value="NZ_JAPDIA010000003.1"/>
</dbReference>
<reference evidence="2" key="1">
    <citation type="submission" date="2022-10" db="EMBL/GenBank/DDBJ databases">
        <title>Comparative genomic analysis of Cohnella hashimotonis sp. nov., isolated from the International Space Station.</title>
        <authorList>
            <person name="Simpson A."/>
            <person name="Venkateswaran K."/>
        </authorList>
    </citation>
    <scope>NUCLEOTIDE SEQUENCE</scope>
    <source>
        <strain evidence="2">DSM 28161</strain>
    </source>
</reference>
<name>A0A9X4KPT9_9BACL</name>
<keyword evidence="1" id="KW-1133">Transmembrane helix</keyword>
<evidence type="ECO:0000313" key="3">
    <source>
        <dbReference type="Proteomes" id="UP001153404"/>
    </source>
</evidence>
<evidence type="ECO:0008006" key="4">
    <source>
        <dbReference type="Google" id="ProtNLM"/>
    </source>
</evidence>
<feature type="transmembrane region" description="Helical" evidence="1">
    <location>
        <begin position="12"/>
        <end position="29"/>
    </location>
</feature>
<sequence>MSSRLGLPWAQAAFIMAYLLFVPPVIGVADNGDFNRVMGAAGIAYADPQEAYSDRYFGYAHQLYHYGGFTSGGYVSTHVLLVALAGGIGRLIDPQTFDIRVLGFCYMALMLAALWLLVRYAPKMRGKYATGAAAALVAVIGIVFFCDVGYTAYYQSFFGEPYALVATMLALGAAVAIASQVDPNLRSAKVPNDEPQQTVRPPSAWLLALFVGAGVALATSKIQNAPIGFLLALLAWRMAALRPDQGWRLRARVGAGILALSAVLMMALAPDQLRHINLYQSIFFGALKDTPDLKRDMRELGIPDKYAGLAGTNYFQNDTIVPQSDPTLRKEVLDKLSHRDIALYYARHPERFVSKLEKAAENGTAVRPYYLGNYSQSAGRERSELSYAFSAWSEWKHRHMPNTLAWFAACYVVYYALLAAWWARSRSAGRLGGRLLAETLAVIGASGAMAVTVSLMGDGEADLGKHLFMFNVCFDIMAASALAAAVYGLLWGMGALAAKSGNRRLSTIIVQPGKVSGYNREE</sequence>
<feature type="transmembrane region" description="Helical" evidence="1">
    <location>
        <begin position="130"/>
        <end position="150"/>
    </location>
</feature>
<protein>
    <recommendedName>
        <fullName evidence="4">Transmembrane protein</fullName>
    </recommendedName>
</protein>
<feature type="transmembrane region" description="Helical" evidence="1">
    <location>
        <begin position="253"/>
        <end position="269"/>
    </location>
</feature>
<feature type="transmembrane region" description="Helical" evidence="1">
    <location>
        <begin position="435"/>
        <end position="456"/>
    </location>
</feature>
<keyword evidence="1" id="KW-0472">Membrane</keyword>
<dbReference type="EMBL" id="JAPDIA010000003">
    <property type="protein sequence ID" value="MDG0808894.1"/>
    <property type="molecule type" value="Genomic_DNA"/>
</dbReference>
<keyword evidence="3" id="KW-1185">Reference proteome</keyword>
<proteinExistence type="predicted"/>
<organism evidence="2 3">
    <name type="scientific">Cohnella rhizosphaerae</name>
    <dbReference type="NCBI Taxonomy" id="1457232"/>
    <lineage>
        <taxon>Bacteria</taxon>
        <taxon>Bacillati</taxon>
        <taxon>Bacillota</taxon>
        <taxon>Bacilli</taxon>
        <taxon>Bacillales</taxon>
        <taxon>Paenibacillaceae</taxon>
        <taxon>Cohnella</taxon>
    </lineage>
</organism>
<evidence type="ECO:0000256" key="1">
    <source>
        <dbReference type="SAM" id="Phobius"/>
    </source>
</evidence>
<feature type="transmembrane region" description="Helical" evidence="1">
    <location>
        <begin position="404"/>
        <end position="423"/>
    </location>
</feature>
<evidence type="ECO:0000313" key="2">
    <source>
        <dbReference type="EMBL" id="MDG0808894.1"/>
    </source>
</evidence>
<comment type="caution">
    <text evidence="2">The sequence shown here is derived from an EMBL/GenBank/DDBJ whole genome shotgun (WGS) entry which is preliminary data.</text>
</comment>
<keyword evidence="1" id="KW-0812">Transmembrane</keyword>
<feature type="transmembrane region" description="Helical" evidence="1">
    <location>
        <begin position="476"/>
        <end position="498"/>
    </location>
</feature>
<accession>A0A9X4KPT9</accession>